<dbReference type="AlphaFoldDB" id="A0A2V2ZZJ4"/>
<evidence type="ECO:0000313" key="1">
    <source>
        <dbReference type="EMBL" id="PWW29390.1"/>
    </source>
</evidence>
<evidence type="ECO:0000313" key="2">
    <source>
        <dbReference type="Proteomes" id="UP000247150"/>
    </source>
</evidence>
<sequence length="81" mass="9443">MKVYYGSVEYFEREIIHSLSRQEANSLREIADKLERELLFDFICDEKIKKECLNNLECACTKVNHQFIDADGTDSSISAYN</sequence>
<accession>A0A2V2ZZJ4</accession>
<comment type="caution">
    <text evidence="1">The sequence shown here is derived from an EMBL/GenBank/DDBJ whole genome shotgun (WGS) entry which is preliminary data.</text>
</comment>
<dbReference type="RefSeq" id="WP_142669516.1">
    <property type="nucleotide sequence ID" value="NZ_QGTW01000004.1"/>
</dbReference>
<dbReference type="OrthoDB" id="2938279at2"/>
<name>A0A2V2ZZJ4_9BACI</name>
<organism evidence="1 2">
    <name type="scientific">Cytobacillus oceanisediminis</name>
    <dbReference type="NCBI Taxonomy" id="665099"/>
    <lineage>
        <taxon>Bacteria</taxon>
        <taxon>Bacillati</taxon>
        <taxon>Bacillota</taxon>
        <taxon>Bacilli</taxon>
        <taxon>Bacillales</taxon>
        <taxon>Bacillaceae</taxon>
        <taxon>Cytobacillus</taxon>
    </lineage>
</organism>
<dbReference type="EMBL" id="QGTW01000004">
    <property type="protein sequence ID" value="PWW29390.1"/>
    <property type="molecule type" value="Genomic_DNA"/>
</dbReference>
<reference evidence="1 2" key="1">
    <citation type="submission" date="2018-05" db="EMBL/GenBank/DDBJ databases">
        <title>Freshwater and sediment microbial communities from various areas in North America, analyzing microbe dynamics in response to fracking.</title>
        <authorList>
            <person name="Lamendella R."/>
        </authorList>
    </citation>
    <scope>NUCLEOTIDE SEQUENCE [LARGE SCALE GENOMIC DNA]</scope>
    <source>
        <strain evidence="1 2">15_TX</strain>
    </source>
</reference>
<protein>
    <submittedName>
        <fullName evidence="1">Uncharacterized protein</fullName>
    </submittedName>
</protein>
<dbReference type="Proteomes" id="UP000247150">
    <property type="component" value="Unassembled WGS sequence"/>
</dbReference>
<gene>
    <name evidence="1" type="ORF">DFO73_10421</name>
</gene>
<proteinExistence type="predicted"/>